<protein>
    <recommendedName>
        <fullName evidence="6">UNC93-like protein MFSD11</fullName>
    </recommendedName>
    <alternativeName>
        <fullName evidence="7">Major facilitator superfamily domain-containing protein 11</fullName>
    </alternativeName>
</protein>
<dbReference type="Pfam" id="PF05978">
    <property type="entry name" value="UNC-93"/>
    <property type="match status" value="1"/>
</dbReference>
<feature type="region of interest" description="Disordered" evidence="8">
    <location>
        <begin position="662"/>
        <end position="712"/>
    </location>
</feature>
<evidence type="ECO:0000313" key="10">
    <source>
        <dbReference type="EMBL" id="KAJ4460070.1"/>
    </source>
</evidence>
<keyword evidence="2 9" id="KW-0812">Transmembrane</keyword>
<evidence type="ECO:0000256" key="8">
    <source>
        <dbReference type="SAM" id="MobiDB-lite"/>
    </source>
</evidence>
<dbReference type="PANTHER" id="PTHR23294">
    <property type="entry name" value="ET TRANSLATION PRODUCT-RELATED"/>
    <property type="match status" value="1"/>
</dbReference>
<feature type="transmembrane region" description="Helical" evidence="9">
    <location>
        <begin position="72"/>
        <end position="93"/>
    </location>
</feature>
<dbReference type="Pfam" id="PF07690">
    <property type="entry name" value="MFS_1"/>
    <property type="match status" value="1"/>
</dbReference>
<evidence type="ECO:0000256" key="7">
    <source>
        <dbReference type="ARBA" id="ARBA00041910"/>
    </source>
</evidence>
<feature type="transmembrane region" description="Helical" evidence="9">
    <location>
        <begin position="164"/>
        <end position="184"/>
    </location>
</feature>
<feature type="compositionally biased region" description="Pro residues" evidence="8">
    <location>
        <begin position="352"/>
        <end position="369"/>
    </location>
</feature>
<accession>A0ABQ8UR92</accession>
<feature type="compositionally biased region" description="Low complexity" evidence="8">
    <location>
        <begin position="336"/>
        <end position="351"/>
    </location>
</feature>
<dbReference type="EMBL" id="JAPMOS010000015">
    <property type="protein sequence ID" value="KAJ4460070.1"/>
    <property type="molecule type" value="Genomic_DNA"/>
</dbReference>
<feature type="compositionally biased region" description="Polar residues" evidence="8">
    <location>
        <begin position="400"/>
        <end position="409"/>
    </location>
</feature>
<dbReference type="PANTHER" id="PTHR23294:SF0">
    <property type="entry name" value="UNC93-LIKE PROTEIN MFSD11"/>
    <property type="match status" value="1"/>
</dbReference>
<feature type="transmembrane region" description="Helical" evidence="9">
    <location>
        <begin position="469"/>
        <end position="494"/>
    </location>
</feature>
<evidence type="ECO:0000256" key="1">
    <source>
        <dbReference type="ARBA" id="ARBA00004141"/>
    </source>
</evidence>
<feature type="region of interest" description="Disordered" evidence="8">
    <location>
        <begin position="239"/>
        <end position="370"/>
    </location>
</feature>
<feature type="transmembrane region" description="Helical" evidence="9">
    <location>
        <begin position="540"/>
        <end position="559"/>
    </location>
</feature>
<dbReference type="Gene3D" id="1.20.1250.20">
    <property type="entry name" value="MFS general substrate transporter like domains"/>
    <property type="match status" value="2"/>
</dbReference>
<organism evidence="10 11">
    <name type="scientific">Paratrimastix pyriformis</name>
    <dbReference type="NCBI Taxonomy" id="342808"/>
    <lineage>
        <taxon>Eukaryota</taxon>
        <taxon>Metamonada</taxon>
        <taxon>Preaxostyla</taxon>
        <taxon>Paratrimastigidae</taxon>
        <taxon>Paratrimastix</taxon>
    </lineage>
</organism>
<evidence type="ECO:0000256" key="3">
    <source>
        <dbReference type="ARBA" id="ARBA00022989"/>
    </source>
</evidence>
<dbReference type="InterPro" id="IPR010291">
    <property type="entry name" value="Ion_channel_UNC-93"/>
</dbReference>
<feature type="transmembrane region" description="Helical" evidence="9">
    <location>
        <begin position="45"/>
        <end position="65"/>
    </location>
</feature>
<dbReference type="InterPro" id="IPR051617">
    <property type="entry name" value="UNC-93-like_regulator"/>
</dbReference>
<feature type="transmembrane region" description="Helical" evidence="9">
    <location>
        <begin position="571"/>
        <end position="597"/>
    </location>
</feature>
<feature type="compositionally biased region" description="Pro residues" evidence="8">
    <location>
        <begin position="703"/>
        <end position="712"/>
    </location>
</feature>
<evidence type="ECO:0000313" key="11">
    <source>
        <dbReference type="Proteomes" id="UP001141327"/>
    </source>
</evidence>
<feature type="transmembrane region" description="Helical" evidence="9">
    <location>
        <begin position="609"/>
        <end position="626"/>
    </location>
</feature>
<evidence type="ECO:0000256" key="5">
    <source>
        <dbReference type="ARBA" id="ARBA00023180"/>
    </source>
</evidence>
<comment type="caution">
    <text evidence="10">The sequence shown here is derived from an EMBL/GenBank/DDBJ whole genome shotgun (WGS) entry which is preliminary data.</text>
</comment>
<evidence type="ECO:0000256" key="9">
    <source>
        <dbReference type="SAM" id="Phobius"/>
    </source>
</evidence>
<feature type="compositionally biased region" description="Pro residues" evidence="8">
    <location>
        <begin position="286"/>
        <end position="335"/>
    </location>
</feature>
<name>A0ABQ8UR92_9EUKA</name>
<gene>
    <name evidence="10" type="ORF">PAPYR_3791</name>
</gene>
<evidence type="ECO:0000256" key="2">
    <source>
        <dbReference type="ARBA" id="ARBA00022692"/>
    </source>
</evidence>
<proteinExistence type="predicted"/>
<keyword evidence="3 9" id="KW-1133">Transmembrane helix</keyword>
<evidence type="ECO:0000256" key="6">
    <source>
        <dbReference type="ARBA" id="ARBA00040302"/>
    </source>
</evidence>
<dbReference type="InterPro" id="IPR011701">
    <property type="entry name" value="MFS"/>
</dbReference>
<keyword evidence="11" id="KW-1185">Reference proteome</keyword>
<dbReference type="SUPFAM" id="SSF103473">
    <property type="entry name" value="MFS general substrate transporter"/>
    <property type="match status" value="1"/>
</dbReference>
<dbReference type="Proteomes" id="UP001141327">
    <property type="component" value="Unassembled WGS sequence"/>
</dbReference>
<reference evidence="10" key="1">
    <citation type="journal article" date="2022" name="bioRxiv">
        <title>Genomics of Preaxostyla Flagellates Illuminates Evolutionary Transitions and the Path Towards Mitochondrial Loss.</title>
        <authorList>
            <person name="Novak L.V.F."/>
            <person name="Treitli S.C."/>
            <person name="Pyrih J."/>
            <person name="Halakuc P."/>
            <person name="Pipaliya S.V."/>
            <person name="Vacek V."/>
            <person name="Brzon O."/>
            <person name="Soukal P."/>
            <person name="Eme L."/>
            <person name="Dacks J.B."/>
            <person name="Karnkowska A."/>
            <person name="Elias M."/>
            <person name="Hampl V."/>
        </authorList>
    </citation>
    <scope>NUCLEOTIDE SEQUENCE</scope>
    <source>
        <strain evidence="10">RCP-MX</strain>
    </source>
</reference>
<comment type="subcellular location">
    <subcellularLocation>
        <location evidence="1">Membrane</location>
        <topology evidence="1">Multi-pass membrane protein</topology>
    </subcellularLocation>
</comment>
<feature type="transmembrane region" description="Helical" evidence="9">
    <location>
        <begin position="632"/>
        <end position="651"/>
    </location>
</feature>
<evidence type="ECO:0000256" key="4">
    <source>
        <dbReference type="ARBA" id="ARBA00023136"/>
    </source>
</evidence>
<feature type="region of interest" description="Disordered" evidence="8">
    <location>
        <begin position="397"/>
        <end position="456"/>
    </location>
</feature>
<dbReference type="InterPro" id="IPR036259">
    <property type="entry name" value="MFS_trans_sf"/>
</dbReference>
<keyword evidence="5" id="KW-0325">Glycoprotein</keyword>
<keyword evidence="4 9" id="KW-0472">Membrane</keyword>
<sequence>MAIIYFVFAVMALISPPITKRMGPRLGIFIGSIPYVLFCAADASANQVLILVASILYGASAAVLWSGQGKYLIALSPTSAQLGLYTGVFFMFFSGGNVVGNSIMVRAIHPTAHPPHPPAQHRLQPMASMLRPSFGTSIILHHPRAPWRHPPRQTVVRGQLKNDMLSFIILAVVGAVGCMCFVLLPPLAPPPPAPGKSHKYAALSPAASISSASTPARPTADLAPALGQAPAAGILRDRTVPQPIPTQPQSGAGSPSLPLHPDPPRPADTAGIVLTELAVPGAPQSPQSPQPEPPEAQPQQPPPPPPEAQPPPQPQPEPQPQPQPQQEPPPAPPAASPSLEEGGPAGVQVPVPEVPPAVPQAITPPPPPYVQHEPSLFVAPAPSPSSVSSDMPLLAARSPSMGSTPSITPVGSPVPLTRGPSHLHESSLAPEDTGTPLADADLPGVPPPPAAPSAPASRTRRCLVGLGDFFLPVVRIVVTPAYLLLLPTLVLLGLTSSFWSGVLPPKAPVEHQSTLFIVRGVVYVVTSLVIGRLSDRTGRMFICTLMHLAALVGTSIGYVGAKLTVPSVAMLYAAFVFFGFFEGCLNTQVFSIIGFIYPKQSDVGVSAYNAIRGFVAGIFFLLGTSIPLDVHFIVFQAVCVCALGALFWLHYGVHPLDQQSQEAREKKKKSRTEIPLVTMTSVSITPSPRPDDLSPTMKGSSIPSPPPEIVQA</sequence>